<keyword evidence="4" id="KW-0472">Membrane</keyword>
<keyword evidence="6" id="KW-0808">Transferase</keyword>
<feature type="transmembrane region" description="Helical" evidence="4">
    <location>
        <begin position="80"/>
        <end position="100"/>
    </location>
</feature>
<dbReference type="EC" id="2.7.13.3" evidence="2"/>
<dbReference type="PRINTS" id="PR00344">
    <property type="entry name" value="BCTRLSENSOR"/>
</dbReference>
<proteinExistence type="predicted"/>
<organism evidence="6 7">
    <name type="scientific">Cellvibrio polysaccharolyticus</name>
    <dbReference type="NCBI Taxonomy" id="2082724"/>
    <lineage>
        <taxon>Bacteria</taxon>
        <taxon>Pseudomonadati</taxon>
        <taxon>Pseudomonadota</taxon>
        <taxon>Gammaproteobacteria</taxon>
        <taxon>Cellvibrionales</taxon>
        <taxon>Cellvibrionaceae</taxon>
        <taxon>Cellvibrio</taxon>
    </lineage>
</organism>
<comment type="caution">
    <text evidence="6">The sequence shown here is derived from an EMBL/GenBank/DDBJ whole genome shotgun (WGS) entry which is preliminary data.</text>
</comment>
<dbReference type="InterPro" id="IPR005467">
    <property type="entry name" value="His_kinase_dom"/>
</dbReference>
<keyword evidence="4" id="KW-1133">Transmembrane helix</keyword>
<dbReference type="PANTHER" id="PTHR43065">
    <property type="entry name" value="SENSOR HISTIDINE KINASE"/>
    <property type="match status" value="1"/>
</dbReference>
<feature type="domain" description="Histidine kinase" evidence="5">
    <location>
        <begin position="324"/>
        <end position="535"/>
    </location>
</feature>
<keyword evidence="6" id="KW-0418">Kinase</keyword>
<dbReference type="GO" id="GO:0000155">
    <property type="term" value="F:phosphorelay sensor kinase activity"/>
    <property type="evidence" value="ECO:0007669"/>
    <property type="project" value="InterPro"/>
</dbReference>
<dbReference type="SMART" id="SM00387">
    <property type="entry name" value="HATPase_c"/>
    <property type="match status" value="1"/>
</dbReference>
<evidence type="ECO:0000256" key="4">
    <source>
        <dbReference type="SAM" id="Phobius"/>
    </source>
</evidence>
<evidence type="ECO:0000256" key="3">
    <source>
        <dbReference type="ARBA" id="ARBA00022553"/>
    </source>
</evidence>
<keyword evidence="4" id="KW-0812">Transmembrane</keyword>
<dbReference type="Gene3D" id="3.30.565.10">
    <property type="entry name" value="Histidine kinase-like ATPase, C-terminal domain"/>
    <property type="match status" value="1"/>
</dbReference>
<dbReference type="SUPFAM" id="SSF47384">
    <property type="entry name" value="Homodimeric domain of signal transducing histidine kinase"/>
    <property type="match status" value="1"/>
</dbReference>
<dbReference type="Pfam" id="PF02518">
    <property type="entry name" value="HATPase_c"/>
    <property type="match status" value="1"/>
</dbReference>
<dbReference type="PANTHER" id="PTHR43065:SF52">
    <property type="entry name" value="SENSOR PROTEIN KINASE PILS"/>
    <property type="match status" value="1"/>
</dbReference>
<dbReference type="SMART" id="SM00388">
    <property type="entry name" value="HisKA"/>
    <property type="match status" value="1"/>
</dbReference>
<comment type="catalytic activity">
    <reaction evidence="1">
        <text>ATP + protein L-histidine = ADP + protein N-phospho-L-histidine.</text>
        <dbReference type="EC" id="2.7.13.3"/>
    </reaction>
</comment>
<name>A0A928V0A6_9GAMM</name>
<gene>
    <name evidence="6" type="ORF">C4F51_04705</name>
</gene>
<accession>A0A928V0A6</accession>
<dbReference type="EMBL" id="PRDL01000001">
    <property type="protein sequence ID" value="MBE8716485.1"/>
    <property type="molecule type" value="Genomic_DNA"/>
</dbReference>
<dbReference type="InterPro" id="IPR036097">
    <property type="entry name" value="HisK_dim/P_sf"/>
</dbReference>
<feature type="transmembrane region" description="Helical" evidence="4">
    <location>
        <begin position="158"/>
        <end position="176"/>
    </location>
</feature>
<dbReference type="SUPFAM" id="SSF55874">
    <property type="entry name" value="ATPase domain of HSP90 chaperone/DNA topoisomerase II/histidine kinase"/>
    <property type="match status" value="1"/>
</dbReference>
<dbReference type="AlphaFoldDB" id="A0A928V0A6"/>
<dbReference type="CDD" id="cd00082">
    <property type="entry name" value="HisKA"/>
    <property type="match status" value="1"/>
</dbReference>
<dbReference type="PROSITE" id="PS50109">
    <property type="entry name" value="HIS_KIN"/>
    <property type="match status" value="1"/>
</dbReference>
<evidence type="ECO:0000256" key="2">
    <source>
        <dbReference type="ARBA" id="ARBA00012438"/>
    </source>
</evidence>
<feature type="transmembrane region" description="Helical" evidence="4">
    <location>
        <begin position="112"/>
        <end position="142"/>
    </location>
</feature>
<dbReference type="InterPro" id="IPR004358">
    <property type="entry name" value="Sig_transdc_His_kin-like_C"/>
</dbReference>
<dbReference type="Gene3D" id="1.10.287.130">
    <property type="match status" value="1"/>
</dbReference>
<reference evidence="6" key="1">
    <citation type="submission" date="2018-07" db="EMBL/GenBank/DDBJ databases">
        <title>Genome assembly of strain Ka43.</title>
        <authorList>
            <person name="Kukolya J."/>
            <person name="Nagy I."/>
            <person name="Horvath B."/>
            <person name="Toth A."/>
        </authorList>
    </citation>
    <scope>NUCLEOTIDE SEQUENCE</scope>
    <source>
        <strain evidence="6">KB43</strain>
    </source>
</reference>
<dbReference type="RefSeq" id="WP_193907605.1">
    <property type="nucleotide sequence ID" value="NZ_PRDL01000001.1"/>
</dbReference>
<sequence length="538" mass="59292">MDNLLLNPLPAPGHNPYQLLRAYSYYHTLLGSLLILLFQNKVAPNVLGVEDPALFFYTACAYTVLNFASMVYLWRARDMPSPAFIFGILLIDLIAINLMMHASGGVTNGLGYLTLITVAAGGILLTGELALSFAALACIAVISESLYRFFYDTLNHDSLFSAASLGVLIFIIAIVFQHLTRKLVASAEEAKSQAIQAAHIQKLARLILERMRTGILVFNRHNEIELCNQSAMNLLSFRQPASGKGDLKDIPALEEKVKLWQQSPKAHSPVLKINSGLSDEVKINFAALEPGDEAETLVFVEDNRSITQQAQQLKLASLGRLTASIAHEIRNPLGAISHASQLLGESEALPAGDQRLLEIIDAQCKRVNQIIENVLQLSRRRTAQPRQVMLNSWLKDFVADYRRSKNEPLDIVLHCLAPGITGQFDPGQLQQVLTNLCDNGLRYSLSATGKPHIMLVAGVDSKLQRPFINVVDDGPGISEENEKHLFEPFFTTENAGSGLGLYLSKELCEANQAFIQFRRTPDGSSCFHIQLAHAERAL</sequence>
<dbReference type="Pfam" id="PF25323">
    <property type="entry name" value="6TM_PilS"/>
    <property type="match status" value="1"/>
</dbReference>
<evidence type="ECO:0000313" key="7">
    <source>
        <dbReference type="Proteomes" id="UP000652567"/>
    </source>
</evidence>
<keyword evidence="3" id="KW-0597">Phosphoprotein</keyword>
<dbReference type="InterPro" id="IPR003594">
    <property type="entry name" value="HATPase_dom"/>
</dbReference>
<dbReference type="InterPro" id="IPR036890">
    <property type="entry name" value="HATPase_C_sf"/>
</dbReference>
<evidence type="ECO:0000256" key="1">
    <source>
        <dbReference type="ARBA" id="ARBA00000085"/>
    </source>
</evidence>
<evidence type="ECO:0000259" key="5">
    <source>
        <dbReference type="PROSITE" id="PS50109"/>
    </source>
</evidence>
<feature type="transmembrane region" description="Helical" evidence="4">
    <location>
        <begin position="54"/>
        <end position="74"/>
    </location>
</feature>
<dbReference type="Pfam" id="PF00512">
    <property type="entry name" value="HisKA"/>
    <property type="match status" value="1"/>
</dbReference>
<protein>
    <recommendedName>
        <fullName evidence="2">histidine kinase</fullName>
        <ecNumber evidence="2">2.7.13.3</ecNumber>
    </recommendedName>
</protein>
<dbReference type="Proteomes" id="UP000652567">
    <property type="component" value="Unassembled WGS sequence"/>
</dbReference>
<dbReference type="InterPro" id="IPR003661">
    <property type="entry name" value="HisK_dim/P_dom"/>
</dbReference>
<evidence type="ECO:0000313" key="6">
    <source>
        <dbReference type="EMBL" id="MBE8716485.1"/>
    </source>
</evidence>
<keyword evidence="7" id="KW-1185">Reference proteome</keyword>